<dbReference type="Proteomes" id="UP000701853">
    <property type="component" value="Chromosome 6"/>
</dbReference>
<dbReference type="InterPro" id="IPR053151">
    <property type="entry name" value="RNase_H-like"/>
</dbReference>
<evidence type="ECO:0000259" key="1">
    <source>
        <dbReference type="Pfam" id="PF13456"/>
    </source>
</evidence>
<evidence type="ECO:0000313" key="2">
    <source>
        <dbReference type="EMBL" id="KAG8489929.1"/>
    </source>
</evidence>
<dbReference type="EMBL" id="JAHUZN010000006">
    <property type="protein sequence ID" value="KAG8489929.1"/>
    <property type="molecule type" value="Genomic_DNA"/>
</dbReference>
<dbReference type="SUPFAM" id="SSF53098">
    <property type="entry name" value="Ribonuclease H-like"/>
    <property type="match status" value="1"/>
</dbReference>
<dbReference type="Gene3D" id="3.30.420.10">
    <property type="entry name" value="Ribonuclease H-like superfamily/Ribonuclease H"/>
    <property type="match status" value="1"/>
</dbReference>
<dbReference type="InterPro" id="IPR044730">
    <property type="entry name" value="RNase_H-like_dom_plant"/>
</dbReference>
<gene>
    <name evidence="2" type="ORF">CXB51_015989</name>
</gene>
<dbReference type="InterPro" id="IPR002156">
    <property type="entry name" value="RNaseH_domain"/>
</dbReference>
<evidence type="ECO:0000313" key="3">
    <source>
        <dbReference type="Proteomes" id="UP000701853"/>
    </source>
</evidence>
<dbReference type="GO" id="GO:0004523">
    <property type="term" value="F:RNA-DNA hybrid ribonuclease activity"/>
    <property type="evidence" value="ECO:0007669"/>
    <property type="project" value="InterPro"/>
</dbReference>
<dbReference type="InterPro" id="IPR012337">
    <property type="entry name" value="RNaseH-like_sf"/>
</dbReference>
<dbReference type="InterPro" id="IPR036397">
    <property type="entry name" value="RNaseH_sf"/>
</dbReference>
<dbReference type="PANTHER" id="PTHR47723">
    <property type="entry name" value="OS05G0353850 PROTEIN"/>
    <property type="match status" value="1"/>
</dbReference>
<reference evidence="2 3" key="1">
    <citation type="journal article" date="2021" name="bioRxiv">
        <title>The Gossypium anomalum genome as a resource for cotton improvement and evolutionary analysis of hybrid incompatibility.</title>
        <authorList>
            <person name="Grover C.E."/>
            <person name="Yuan D."/>
            <person name="Arick M.A."/>
            <person name="Miller E.R."/>
            <person name="Hu G."/>
            <person name="Peterson D.G."/>
            <person name="Wendel J.F."/>
            <person name="Udall J.A."/>
        </authorList>
    </citation>
    <scope>NUCLEOTIDE SEQUENCE [LARGE SCALE GENOMIC DNA]</scope>
    <source>
        <strain evidence="2">JFW-Udall</strain>
        <tissue evidence="2">Leaf</tissue>
    </source>
</reference>
<feature type="domain" description="RNase H type-1" evidence="1">
    <location>
        <begin position="2"/>
        <end position="69"/>
    </location>
</feature>
<protein>
    <recommendedName>
        <fullName evidence="1">RNase H type-1 domain-containing protein</fullName>
    </recommendedName>
</protein>
<dbReference type="OrthoDB" id="1001042at2759"/>
<proteinExistence type="predicted"/>
<sequence length="103" mass="12002">MAQSRRYDKIILETDCMMAVEMIKEGLRSTITTTTIRKINMMQRQFADVKFQFVSREGNMVADWLARNCSSNAESSIKIEFPLFYVKKLLLKDKLGEDIVRTN</sequence>
<organism evidence="2 3">
    <name type="scientific">Gossypium anomalum</name>
    <dbReference type="NCBI Taxonomy" id="47600"/>
    <lineage>
        <taxon>Eukaryota</taxon>
        <taxon>Viridiplantae</taxon>
        <taxon>Streptophyta</taxon>
        <taxon>Embryophyta</taxon>
        <taxon>Tracheophyta</taxon>
        <taxon>Spermatophyta</taxon>
        <taxon>Magnoliopsida</taxon>
        <taxon>eudicotyledons</taxon>
        <taxon>Gunneridae</taxon>
        <taxon>Pentapetalae</taxon>
        <taxon>rosids</taxon>
        <taxon>malvids</taxon>
        <taxon>Malvales</taxon>
        <taxon>Malvaceae</taxon>
        <taxon>Malvoideae</taxon>
        <taxon>Gossypium</taxon>
    </lineage>
</organism>
<dbReference type="Pfam" id="PF13456">
    <property type="entry name" value="RVT_3"/>
    <property type="match status" value="1"/>
</dbReference>
<dbReference type="PANTHER" id="PTHR47723:SF24">
    <property type="entry name" value="RNASE H TYPE-1 DOMAIN-CONTAINING PROTEIN"/>
    <property type="match status" value="1"/>
</dbReference>
<dbReference type="CDD" id="cd06222">
    <property type="entry name" value="RNase_H_like"/>
    <property type="match status" value="1"/>
</dbReference>
<comment type="caution">
    <text evidence="2">The sequence shown here is derived from an EMBL/GenBank/DDBJ whole genome shotgun (WGS) entry which is preliminary data.</text>
</comment>
<keyword evidence="3" id="KW-1185">Reference proteome</keyword>
<name>A0A8J5YPB5_9ROSI</name>
<accession>A0A8J5YPB5</accession>
<dbReference type="GO" id="GO:0003676">
    <property type="term" value="F:nucleic acid binding"/>
    <property type="evidence" value="ECO:0007669"/>
    <property type="project" value="InterPro"/>
</dbReference>
<dbReference type="AlphaFoldDB" id="A0A8J5YPB5"/>